<dbReference type="PANTHER" id="PTHR36617:SF5">
    <property type="entry name" value="OS05G0421675 PROTEIN"/>
    <property type="match status" value="1"/>
</dbReference>
<comment type="caution">
    <text evidence="2">The sequence shown here is derived from an EMBL/GenBank/DDBJ whole genome shotgun (WGS) entry which is preliminary data.</text>
</comment>
<sequence>MNKSLLAKWVWRYGNGDNKLWRRVINAKYGNEDRNLRWNWMGGSSSSPFIKAVRSLFEEGSKTEKLLLNGMRVIVGKGDKARLWDDTNWDHIPLHRAFPRIYVLANNRNGTVQEYGRWLDSKWIWNVELRKPLFGWEMEQWNCLMEVLDCIAIHSQFSDALAWIHNSNGLFSVWSFRRCLENENYVLSERSNLMWQGICPLKVEVFIWQMIKGRVMVKELLQRFDNGSLSDMSCSLCNTDVETVNHLFLHCQWS</sequence>
<keyword evidence="3" id="KW-1185">Reference proteome</keyword>
<dbReference type="Proteomes" id="UP001281410">
    <property type="component" value="Unassembled WGS sequence"/>
</dbReference>
<dbReference type="EMBL" id="JANJYJ010000008">
    <property type="protein sequence ID" value="KAK3193124.1"/>
    <property type="molecule type" value="Genomic_DNA"/>
</dbReference>
<dbReference type="PANTHER" id="PTHR36617">
    <property type="entry name" value="PROTEIN, PUTATIVE-RELATED"/>
    <property type="match status" value="1"/>
</dbReference>
<protein>
    <recommendedName>
        <fullName evidence="1">Reverse transcriptase zinc-binding domain-containing protein</fullName>
    </recommendedName>
</protein>
<name>A0AAD9ZV38_9ROSI</name>
<feature type="domain" description="Reverse transcriptase zinc-binding" evidence="1">
    <location>
        <begin position="189"/>
        <end position="253"/>
    </location>
</feature>
<dbReference type="Pfam" id="PF13966">
    <property type="entry name" value="zf-RVT"/>
    <property type="match status" value="1"/>
</dbReference>
<gene>
    <name evidence="2" type="ORF">Dsin_024434</name>
</gene>
<evidence type="ECO:0000313" key="3">
    <source>
        <dbReference type="Proteomes" id="UP001281410"/>
    </source>
</evidence>
<dbReference type="AlphaFoldDB" id="A0AAD9ZV38"/>
<evidence type="ECO:0000259" key="1">
    <source>
        <dbReference type="Pfam" id="PF13966"/>
    </source>
</evidence>
<dbReference type="InterPro" id="IPR026960">
    <property type="entry name" value="RVT-Znf"/>
</dbReference>
<reference evidence="2" key="1">
    <citation type="journal article" date="2023" name="Plant J.">
        <title>Genome sequences and population genomics provide insights into the demographic history, inbreeding, and mutation load of two 'living fossil' tree species of Dipteronia.</title>
        <authorList>
            <person name="Feng Y."/>
            <person name="Comes H.P."/>
            <person name="Chen J."/>
            <person name="Zhu S."/>
            <person name="Lu R."/>
            <person name="Zhang X."/>
            <person name="Li P."/>
            <person name="Qiu J."/>
            <person name="Olsen K.M."/>
            <person name="Qiu Y."/>
        </authorList>
    </citation>
    <scope>NUCLEOTIDE SEQUENCE</scope>
    <source>
        <strain evidence="2">NBL</strain>
    </source>
</reference>
<proteinExistence type="predicted"/>
<organism evidence="2 3">
    <name type="scientific">Dipteronia sinensis</name>
    <dbReference type="NCBI Taxonomy" id="43782"/>
    <lineage>
        <taxon>Eukaryota</taxon>
        <taxon>Viridiplantae</taxon>
        <taxon>Streptophyta</taxon>
        <taxon>Embryophyta</taxon>
        <taxon>Tracheophyta</taxon>
        <taxon>Spermatophyta</taxon>
        <taxon>Magnoliopsida</taxon>
        <taxon>eudicotyledons</taxon>
        <taxon>Gunneridae</taxon>
        <taxon>Pentapetalae</taxon>
        <taxon>rosids</taxon>
        <taxon>malvids</taxon>
        <taxon>Sapindales</taxon>
        <taxon>Sapindaceae</taxon>
        <taxon>Hippocastanoideae</taxon>
        <taxon>Acereae</taxon>
        <taxon>Dipteronia</taxon>
    </lineage>
</organism>
<evidence type="ECO:0000313" key="2">
    <source>
        <dbReference type="EMBL" id="KAK3193124.1"/>
    </source>
</evidence>
<accession>A0AAD9ZV38</accession>